<evidence type="ECO:0000313" key="5">
    <source>
        <dbReference type="Proteomes" id="UP000748531"/>
    </source>
</evidence>
<dbReference type="PROSITE" id="PS50222">
    <property type="entry name" value="EF_HAND_2"/>
    <property type="match status" value="2"/>
</dbReference>
<evidence type="ECO:0000256" key="2">
    <source>
        <dbReference type="ARBA" id="ARBA00022837"/>
    </source>
</evidence>
<dbReference type="InterPro" id="IPR050145">
    <property type="entry name" value="Centrin_CML-like"/>
</dbReference>
<dbReference type="InterPro" id="IPR018247">
    <property type="entry name" value="EF_Hand_1_Ca_BS"/>
</dbReference>
<keyword evidence="2" id="KW-0106">Calcium</keyword>
<dbReference type="CDD" id="cd00051">
    <property type="entry name" value="EFh"/>
    <property type="match status" value="1"/>
</dbReference>
<evidence type="ECO:0000313" key="4">
    <source>
        <dbReference type="EMBL" id="KAF5404201.1"/>
    </source>
</evidence>
<dbReference type="InterPro" id="IPR002048">
    <property type="entry name" value="EF_hand_dom"/>
</dbReference>
<dbReference type="OrthoDB" id="26525at2759"/>
<protein>
    <recommendedName>
        <fullName evidence="3">EF-hand domain-containing protein</fullName>
    </recommendedName>
</protein>
<gene>
    <name evidence="4" type="ORF">PHET_02219</name>
</gene>
<feature type="domain" description="EF-hand" evidence="3">
    <location>
        <begin position="43"/>
        <end position="64"/>
    </location>
</feature>
<dbReference type="SUPFAM" id="SSF47473">
    <property type="entry name" value="EF-hand"/>
    <property type="match status" value="1"/>
</dbReference>
<dbReference type="GO" id="GO:0005509">
    <property type="term" value="F:calcium ion binding"/>
    <property type="evidence" value="ECO:0007669"/>
    <property type="project" value="InterPro"/>
</dbReference>
<keyword evidence="1" id="KW-0677">Repeat</keyword>
<dbReference type="InterPro" id="IPR011992">
    <property type="entry name" value="EF-hand-dom_pair"/>
</dbReference>
<dbReference type="EMBL" id="LUCH01000841">
    <property type="protein sequence ID" value="KAF5404201.1"/>
    <property type="molecule type" value="Genomic_DNA"/>
</dbReference>
<dbReference type="PANTHER" id="PTHR23050">
    <property type="entry name" value="CALCIUM BINDING PROTEIN"/>
    <property type="match status" value="1"/>
</dbReference>
<keyword evidence="5" id="KW-1185">Reference proteome</keyword>
<feature type="domain" description="EF-hand" evidence="3">
    <location>
        <begin position="65"/>
        <end position="97"/>
    </location>
</feature>
<dbReference type="AlphaFoldDB" id="A0A8J4T224"/>
<dbReference type="FunFam" id="1.10.238.10:FF:000001">
    <property type="entry name" value="Calmodulin 1"/>
    <property type="match status" value="1"/>
</dbReference>
<dbReference type="Pfam" id="PF13499">
    <property type="entry name" value="EF-hand_7"/>
    <property type="match status" value="1"/>
</dbReference>
<organism evidence="4 5">
    <name type="scientific">Paragonimus heterotremus</name>
    <dbReference type="NCBI Taxonomy" id="100268"/>
    <lineage>
        <taxon>Eukaryota</taxon>
        <taxon>Metazoa</taxon>
        <taxon>Spiralia</taxon>
        <taxon>Lophotrochozoa</taxon>
        <taxon>Platyhelminthes</taxon>
        <taxon>Trematoda</taxon>
        <taxon>Digenea</taxon>
        <taxon>Plagiorchiida</taxon>
        <taxon>Troglotremata</taxon>
        <taxon>Troglotrematidae</taxon>
        <taxon>Paragonimus</taxon>
    </lineage>
</organism>
<accession>A0A8J4T224</accession>
<proteinExistence type="predicted"/>
<evidence type="ECO:0000256" key="1">
    <source>
        <dbReference type="ARBA" id="ARBA00022737"/>
    </source>
</evidence>
<comment type="caution">
    <text evidence="4">The sequence shown here is derived from an EMBL/GenBank/DDBJ whole genome shotgun (WGS) entry which is preliminary data.</text>
</comment>
<evidence type="ECO:0000259" key="3">
    <source>
        <dbReference type="PROSITE" id="PS50222"/>
    </source>
</evidence>
<dbReference type="PROSITE" id="PS00018">
    <property type="entry name" value="EF_HAND_1"/>
    <property type="match status" value="1"/>
</dbReference>
<name>A0A8J4T224_9TREM</name>
<dbReference type="Gene3D" id="1.10.238.10">
    <property type="entry name" value="EF-hand"/>
    <property type="match status" value="1"/>
</dbReference>
<reference evidence="4" key="1">
    <citation type="submission" date="2019-05" db="EMBL/GenBank/DDBJ databases">
        <title>Annotation for the trematode Paragonimus heterotremus.</title>
        <authorList>
            <person name="Choi Y.-J."/>
        </authorList>
    </citation>
    <scope>NUCLEOTIDE SEQUENCE</scope>
    <source>
        <strain evidence="4">LC</strain>
    </source>
</reference>
<dbReference type="SMART" id="SM00054">
    <property type="entry name" value="EFh"/>
    <property type="match status" value="1"/>
</dbReference>
<sequence length="97" mass="11167">MNYSGTFGFSAQVRWFDPRPLTSTSCKAQYQLRFALPQFVVFQDNDGYITKVELHQIMIRIGHNFTDEEIESMLSEADKDGDGKVTFEEFEAMLKDG</sequence>
<dbReference type="Proteomes" id="UP000748531">
    <property type="component" value="Unassembled WGS sequence"/>
</dbReference>